<evidence type="ECO:0000256" key="5">
    <source>
        <dbReference type="ARBA" id="ARBA00037918"/>
    </source>
</evidence>
<dbReference type="Pfam" id="PF00465">
    <property type="entry name" value="Fe-ADH"/>
    <property type="match status" value="1"/>
</dbReference>
<dbReference type="CDD" id="cd08170">
    <property type="entry name" value="GlyDH"/>
    <property type="match status" value="1"/>
</dbReference>
<dbReference type="PROSITE" id="PS00060">
    <property type="entry name" value="ADH_IRON_2"/>
    <property type="match status" value="1"/>
</dbReference>
<comment type="caution">
    <text evidence="10">The sequence shown here is derived from an EMBL/GenBank/DDBJ whole genome shotgun (WGS) entry which is preliminary data.</text>
</comment>
<proteinExistence type="inferred from homology"/>
<dbReference type="InterPro" id="IPR016205">
    <property type="entry name" value="Glycerol_DH"/>
</dbReference>
<comment type="similarity">
    <text evidence="1">Belongs to the iron-containing alcohol dehydrogenase family.</text>
</comment>
<keyword evidence="2" id="KW-0479">Metal-binding</keyword>
<evidence type="ECO:0000256" key="6">
    <source>
        <dbReference type="ARBA" id="ARBA00039147"/>
    </source>
</evidence>
<evidence type="ECO:0000256" key="2">
    <source>
        <dbReference type="ARBA" id="ARBA00022723"/>
    </source>
</evidence>
<comment type="catalytic activity">
    <reaction evidence="8">
        <text>glycerol + NAD(+) = dihydroxyacetone + NADH + H(+)</text>
        <dbReference type="Rhea" id="RHEA:13769"/>
        <dbReference type="ChEBI" id="CHEBI:15378"/>
        <dbReference type="ChEBI" id="CHEBI:16016"/>
        <dbReference type="ChEBI" id="CHEBI:17754"/>
        <dbReference type="ChEBI" id="CHEBI:57540"/>
        <dbReference type="ChEBI" id="CHEBI:57945"/>
        <dbReference type="EC" id="1.1.1.6"/>
    </reaction>
</comment>
<dbReference type="Gene3D" id="3.40.50.1970">
    <property type="match status" value="1"/>
</dbReference>
<organism evidence="10 11">
    <name type="scientific">Streptacidiphilus cavernicola</name>
    <dbReference type="NCBI Taxonomy" id="3342716"/>
    <lineage>
        <taxon>Bacteria</taxon>
        <taxon>Bacillati</taxon>
        <taxon>Actinomycetota</taxon>
        <taxon>Actinomycetes</taxon>
        <taxon>Kitasatosporales</taxon>
        <taxon>Streptomycetaceae</taxon>
        <taxon>Streptacidiphilus</taxon>
    </lineage>
</organism>
<dbReference type="EC" id="1.1.1.6" evidence="6"/>
<dbReference type="EMBL" id="JBHFAB010000010">
    <property type="protein sequence ID" value="MFC1418098.1"/>
    <property type="molecule type" value="Genomic_DNA"/>
</dbReference>
<keyword evidence="11" id="KW-1185">Reference proteome</keyword>
<keyword evidence="4" id="KW-0520">NAD</keyword>
<name>A0ABV6VWM1_9ACTN</name>
<evidence type="ECO:0000256" key="3">
    <source>
        <dbReference type="ARBA" id="ARBA00023002"/>
    </source>
</evidence>
<dbReference type="Gene3D" id="1.20.1090.10">
    <property type="entry name" value="Dehydroquinate synthase-like - alpha domain"/>
    <property type="match status" value="1"/>
</dbReference>
<evidence type="ECO:0000259" key="9">
    <source>
        <dbReference type="Pfam" id="PF00465"/>
    </source>
</evidence>
<comment type="pathway">
    <text evidence="5">Polyol metabolism; glycerol fermentation; glycerone phosphate from glycerol (oxidative route): step 1/2.</text>
</comment>
<dbReference type="PIRSF" id="PIRSF000112">
    <property type="entry name" value="Glycerol_dehydrogenase"/>
    <property type="match status" value="1"/>
</dbReference>
<dbReference type="PANTHER" id="PTHR43616:SF5">
    <property type="entry name" value="GLYCEROL DEHYDROGENASE 1"/>
    <property type="match status" value="1"/>
</dbReference>
<accession>A0ABV6VWM1</accession>
<dbReference type="InterPro" id="IPR018211">
    <property type="entry name" value="ADH_Fe_CS"/>
</dbReference>
<gene>
    <name evidence="10" type="ORF">ACEZDE_15805</name>
</gene>
<sequence length="369" mass="37599">MLSVFSSPGHYVQGRDATAVLGAEMVRLGLTGPVLVVAAPSAGRLLGDAWSATFKEAGTDYAVHRFGGECSVAETGRIKQAAVLHRAAVIVGAGGGKALDAARAAAHGLDLPMVSCPTTASNDAPCSALSVLYTEQGAFDSYLLVRRNPALVLVDSSAVVRAPARLFSAGMGDALATWFEARTCVAGRVRNMRGGASTAAAAALSELCHRTLLADGPDALAAVRRQLVTPAVERLIEANTLLSGLGFESSGLAAAHAVHNGLTAVPQTHPYLHGEKVAFGVLTQLVLEGAAGAEIAEVLAFCRRVGLPVTLGGLGLAEADRAVVETIATRATAEGETIHNEPFAVDPRMVADAIEAADALGRASAPTGG</sequence>
<dbReference type="GO" id="GO:0008888">
    <property type="term" value="F:glycerol dehydrogenase (NAD+) activity"/>
    <property type="evidence" value="ECO:0007669"/>
    <property type="project" value="UniProtKB-EC"/>
</dbReference>
<dbReference type="SUPFAM" id="SSF56796">
    <property type="entry name" value="Dehydroquinate synthase-like"/>
    <property type="match status" value="1"/>
</dbReference>
<evidence type="ECO:0000313" key="10">
    <source>
        <dbReference type="EMBL" id="MFC1418098.1"/>
    </source>
</evidence>
<evidence type="ECO:0000256" key="7">
    <source>
        <dbReference type="ARBA" id="ARBA00040132"/>
    </source>
</evidence>
<evidence type="ECO:0000313" key="11">
    <source>
        <dbReference type="Proteomes" id="UP001592531"/>
    </source>
</evidence>
<feature type="domain" description="Alcohol dehydrogenase iron-type/glycerol dehydrogenase GldA" evidence="9">
    <location>
        <begin position="8"/>
        <end position="155"/>
    </location>
</feature>
<evidence type="ECO:0000256" key="1">
    <source>
        <dbReference type="ARBA" id="ARBA00007358"/>
    </source>
</evidence>
<dbReference type="PANTHER" id="PTHR43616">
    <property type="entry name" value="GLYCEROL DEHYDROGENASE"/>
    <property type="match status" value="1"/>
</dbReference>
<reference evidence="10 11" key="1">
    <citation type="submission" date="2024-09" db="EMBL/GenBank/DDBJ databases">
        <authorList>
            <person name="Lee S.D."/>
        </authorList>
    </citation>
    <scope>NUCLEOTIDE SEQUENCE [LARGE SCALE GENOMIC DNA]</scope>
    <source>
        <strain evidence="10 11">N8-3</strain>
    </source>
</reference>
<dbReference type="Proteomes" id="UP001592531">
    <property type="component" value="Unassembled WGS sequence"/>
</dbReference>
<dbReference type="RefSeq" id="WP_380536834.1">
    <property type="nucleotide sequence ID" value="NZ_JBHFAB010000010.1"/>
</dbReference>
<protein>
    <recommendedName>
        <fullName evidence="7">Glycerol dehydrogenase</fullName>
        <ecNumber evidence="6">1.1.1.6</ecNumber>
    </recommendedName>
</protein>
<evidence type="ECO:0000256" key="8">
    <source>
        <dbReference type="ARBA" id="ARBA00049006"/>
    </source>
</evidence>
<evidence type="ECO:0000256" key="4">
    <source>
        <dbReference type="ARBA" id="ARBA00023027"/>
    </source>
</evidence>
<keyword evidence="3 10" id="KW-0560">Oxidoreductase</keyword>
<dbReference type="NCBIfam" id="NF006941">
    <property type="entry name" value="PRK09423.1"/>
    <property type="match status" value="1"/>
</dbReference>
<dbReference type="InterPro" id="IPR001670">
    <property type="entry name" value="ADH_Fe/GldA"/>
</dbReference>